<accession>A0ABQ7DMY5</accession>
<protein>
    <recommendedName>
        <fullName evidence="3">C2H2-type domain-containing protein</fullName>
    </recommendedName>
</protein>
<gene>
    <name evidence="1" type="ORF">DY000_02035576</name>
</gene>
<dbReference type="EMBL" id="QGKV02000649">
    <property type="protein sequence ID" value="KAF3579363.1"/>
    <property type="molecule type" value="Genomic_DNA"/>
</dbReference>
<sequence>MGRFSRPSFTCLYRNKKVDFIKKFNIKLFVKQQDIENLQILDAHNAELIEVSITVLVGATGSINISTILTGKCLAKIKASNGFPKEEDCSEVSFKIVIAFWELTVYASDDKLCTFDTCSLKYEIASVLPDMYHHHHLDHSSLSPPQQ</sequence>
<evidence type="ECO:0000313" key="2">
    <source>
        <dbReference type="Proteomes" id="UP000266723"/>
    </source>
</evidence>
<dbReference type="Proteomes" id="UP000266723">
    <property type="component" value="Unassembled WGS sequence"/>
</dbReference>
<evidence type="ECO:0000313" key="1">
    <source>
        <dbReference type="EMBL" id="KAF3579363.1"/>
    </source>
</evidence>
<dbReference type="PANTHER" id="PTHR31789:SF9">
    <property type="entry name" value="EXPRESSED PROTEIN"/>
    <property type="match status" value="1"/>
</dbReference>
<evidence type="ECO:0008006" key="3">
    <source>
        <dbReference type="Google" id="ProtNLM"/>
    </source>
</evidence>
<comment type="caution">
    <text evidence="1">The sequence shown here is derived from an EMBL/GenBank/DDBJ whole genome shotgun (WGS) entry which is preliminary data.</text>
</comment>
<keyword evidence="2" id="KW-1185">Reference proteome</keyword>
<organism evidence="1 2">
    <name type="scientific">Brassica cretica</name>
    <name type="common">Mustard</name>
    <dbReference type="NCBI Taxonomy" id="69181"/>
    <lineage>
        <taxon>Eukaryota</taxon>
        <taxon>Viridiplantae</taxon>
        <taxon>Streptophyta</taxon>
        <taxon>Embryophyta</taxon>
        <taxon>Tracheophyta</taxon>
        <taxon>Spermatophyta</taxon>
        <taxon>Magnoliopsida</taxon>
        <taxon>eudicotyledons</taxon>
        <taxon>Gunneridae</taxon>
        <taxon>Pentapetalae</taxon>
        <taxon>rosids</taxon>
        <taxon>malvids</taxon>
        <taxon>Brassicales</taxon>
        <taxon>Brassicaceae</taxon>
        <taxon>Brassiceae</taxon>
        <taxon>Brassica</taxon>
    </lineage>
</organism>
<dbReference type="PANTHER" id="PTHR31789">
    <property type="entry name" value="OS05G0482600 PROTEIN"/>
    <property type="match status" value="1"/>
</dbReference>
<proteinExistence type="predicted"/>
<reference evidence="1 2" key="1">
    <citation type="journal article" date="2020" name="BMC Genomics">
        <title>Intraspecific diversification of the crop wild relative Brassica cretica Lam. using demographic model selection.</title>
        <authorList>
            <person name="Kioukis A."/>
            <person name="Michalopoulou V.A."/>
            <person name="Briers L."/>
            <person name="Pirintsos S."/>
            <person name="Studholme D.J."/>
            <person name="Pavlidis P."/>
            <person name="Sarris P.F."/>
        </authorList>
    </citation>
    <scope>NUCLEOTIDE SEQUENCE [LARGE SCALE GENOMIC DNA]</scope>
    <source>
        <strain evidence="2">cv. PFS-1207/04</strain>
    </source>
</reference>
<name>A0ABQ7DMY5_BRACR</name>